<sequence>RTSFPTAIQAPLQIAPTSLYLYITIPKLNLLYKMENVCRTTESHCIPEKLDFLLETDIMKIVGPILDGTITKKGE</sequence>
<protein>
    <submittedName>
        <fullName evidence="2">Uncharacterized protein</fullName>
    </submittedName>
</protein>
<dbReference type="Proteomes" id="UP000887565">
    <property type="component" value="Unplaced"/>
</dbReference>
<organism evidence="1 2">
    <name type="scientific">Romanomermis culicivorax</name>
    <name type="common">Nematode worm</name>
    <dbReference type="NCBI Taxonomy" id="13658"/>
    <lineage>
        <taxon>Eukaryota</taxon>
        <taxon>Metazoa</taxon>
        <taxon>Ecdysozoa</taxon>
        <taxon>Nematoda</taxon>
        <taxon>Enoplea</taxon>
        <taxon>Dorylaimia</taxon>
        <taxon>Mermithida</taxon>
        <taxon>Mermithoidea</taxon>
        <taxon>Mermithidae</taxon>
        <taxon>Romanomermis</taxon>
    </lineage>
</organism>
<proteinExistence type="predicted"/>
<dbReference type="AlphaFoldDB" id="A0A915HDW7"/>
<accession>A0A915HDW7</accession>
<keyword evidence="1" id="KW-1185">Reference proteome</keyword>
<reference evidence="2" key="1">
    <citation type="submission" date="2022-11" db="UniProtKB">
        <authorList>
            <consortium name="WormBaseParasite"/>
        </authorList>
    </citation>
    <scope>IDENTIFICATION</scope>
</reference>
<evidence type="ECO:0000313" key="2">
    <source>
        <dbReference type="WBParaSite" id="nRc.2.0.1.t00251-RA"/>
    </source>
</evidence>
<evidence type="ECO:0000313" key="1">
    <source>
        <dbReference type="Proteomes" id="UP000887565"/>
    </source>
</evidence>
<name>A0A915HDW7_ROMCU</name>
<dbReference type="WBParaSite" id="nRc.2.0.1.t00251-RA">
    <property type="protein sequence ID" value="nRc.2.0.1.t00251-RA"/>
    <property type="gene ID" value="nRc.2.0.1.g00251"/>
</dbReference>